<evidence type="ECO:0000256" key="3">
    <source>
        <dbReference type="RuleBase" id="RU000507"/>
    </source>
</evidence>
<dbReference type="Pfam" id="PF00581">
    <property type="entry name" value="Rhodanese"/>
    <property type="match status" value="2"/>
</dbReference>
<keyword evidence="6" id="KW-1185">Reference proteome</keyword>
<dbReference type="SMART" id="SM00450">
    <property type="entry name" value="RHOD"/>
    <property type="match status" value="2"/>
</dbReference>
<feature type="domain" description="Rhodanese" evidence="4">
    <location>
        <begin position="117"/>
        <end position="182"/>
    </location>
</feature>
<dbReference type="InterPro" id="IPR001763">
    <property type="entry name" value="Rhodanese-like_dom"/>
</dbReference>
<dbReference type="PROSITE" id="PS51257">
    <property type="entry name" value="PROKAR_LIPOPROTEIN"/>
    <property type="match status" value="1"/>
</dbReference>
<dbReference type="AlphaFoldDB" id="A0A0J8D9Q2"/>
<dbReference type="CDD" id="cd01449">
    <property type="entry name" value="TST_Repeat_2"/>
    <property type="match status" value="1"/>
</dbReference>
<dbReference type="PANTHER" id="PTHR43855:SF1">
    <property type="entry name" value="THIOSULFATE SULFURTRANSFERASE"/>
    <property type="match status" value="1"/>
</dbReference>
<organism evidence="5 6">
    <name type="scientific">Clostridium cylindrosporum DSM 605</name>
    <dbReference type="NCBI Taxonomy" id="1121307"/>
    <lineage>
        <taxon>Bacteria</taxon>
        <taxon>Bacillati</taxon>
        <taxon>Bacillota</taxon>
        <taxon>Clostridia</taxon>
        <taxon>Eubacteriales</taxon>
        <taxon>Clostridiaceae</taxon>
        <taxon>Clostridium</taxon>
    </lineage>
</organism>
<evidence type="ECO:0000313" key="6">
    <source>
        <dbReference type="Proteomes" id="UP000036756"/>
    </source>
</evidence>
<gene>
    <name evidence="5" type="primary">cysA</name>
    <name evidence="5" type="ORF">CLCY_1c02780</name>
</gene>
<dbReference type="Gene3D" id="3.40.250.10">
    <property type="entry name" value="Rhodanese-like domain"/>
    <property type="match status" value="2"/>
</dbReference>
<proteinExistence type="predicted"/>
<keyword evidence="1" id="KW-0677">Repeat</keyword>
<accession>A0A0J8D9Q2</accession>
<protein>
    <recommendedName>
        <fullName evidence="3">Sulfurtransferase</fullName>
    </recommendedName>
</protein>
<dbReference type="STRING" id="1121307.CLCY_1c02780"/>
<keyword evidence="3 5" id="KW-0808">Transferase</keyword>
<dbReference type="InterPro" id="IPR001307">
    <property type="entry name" value="Thiosulphate_STrfase_CS"/>
</dbReference>
<dbReference type="PATRIC" id="fig|1121307.3.peg.642"/>
<reference evidence="5 6" key="1">
    <citation type="submission" date="2015-06" db="EMBL/GenBank/DDBJ databases">
        <title>Draft genome sequence of the purine-degrading Clostridium cylindrosporum HC-1 (DSM 605).</title>
        <authorList>
            <person name="Poehlein A."/>
            <person name="Schiel-Bengelsdorf B."/>
            <person name="Bengelsdorf F."/>
            <person name="Daniel R."/>
            <person name="Duerre P."/>
        </authorList>
    </citation>
    <scope>NUCLEOTIDE SEQUENCE [LARGE SCALE GENOMIC DNA]</scope>
    <source>
        <strain evidence="5 6">DSM 605</strain>
    </source>
</reference>
<dbReference type="Proteomes" id="UP000036756">
    <property type="component" value="Unassembled WGS sequence"/>
</dbReference>
<dbReference type="GO" id="GO:0004792">
    <property type="term" value="F:thiosulfate-cyanide sulfurtransferase activity"/>
    <property type="evidence" value="ECO:0007669"/>
    <property type="project" value="UniProtKB-EC"/>
</dbReference>
<dbReference type="SUPFAM" id="SSF52821">
    <property type="entry name" value="Rhodanese/Cell cycle control phosphatase"/>
    <property type="match status" value="2"/>
</dbReference>
<comment type="caution">
    <text evidence="5">The sequence shown here is derived from an EMBL/GenBank/DDBJ whole genome shotgun (WGS) entry which is preliminary data.</text>
</comment>
<evidence type="ECO:0000259" key="4">
    <source>
        <dbReference type="PROSITE" id="PS50206"/>
    </source>
</evidence>
<comment type="catalytic activity">
    <reaction evidence="2">
        <text>thiosulfate + hydrogen cyanide = thiocyanate + sulfite + 2 H(+)</text>
        <dbReference type="Rhea" id="RHEA:16881"/>
        <dbReference type="ChEBI" id="CHEBI:15378"/>
        <dbReference type="ChEBI" id="CHEBI:17359"/>
        <dbReference type="ChEBI" id="CHEBI:18022"/>
        <dbReference type="ChEBI" id="CHEBI:18407"/>
        <dbReference type="ChEBI" id="CHEBI:33542"/>
        <dbReference type="EC" id="2.8.1.1"/>
    </reaction>
</comment>
<dbReference type="EMBL" id="LFVU01000028">
    <property type="protein sequence ID" value="KMT21044.1"/>
    <property type="molecule type" value="Genomic_DNA"/>
</dbReference>
<dbReference type="PROSITE" id="PS50206">
    <property type="entry name" value="RHODANESE_3"/>
    <property type="match status" value="2"/>
</dbReference>
<evidence type="ECO:0000256" key="1">
    <source>
        <dbReference type="ARBA" id="ARBA00022737"/>
    </source>
</evidence>
<name>A0A0J8D9Q2_CLOCY</name>
<dbReference type="InterPro" id="IPR051126">
    <property type="entry name" value="Thiosulfate_sulfurtransferase"/>
</dbReference>
<sequence>MEKMKKVSLVLLGFILIFSVILSGCSKKVAVVDSKQGEKIAQSSKADAFITPKQLKSIKDKGDKELILIGVLDPKKSLIPGNISASPIEGTFTVWRSDYTGKGSKEAISPEVSGYRKSKEEIENLLSKAGATEKSKIVIYSADKHHDAARLYWQIKTLGHSDVRFLDGGLNAWVGAGYPTGKGRKLADESKKTEYKAPSYNIDNFDANINKVTEALNNPNEWVVIDTRSKDEFDGKTTPSSKGAFGTGRIRGTINIDWSKAVNKEDTTIKSMDELKAIYGDKIKGKKVIAFCQSGVRSAFTYMILTNVLGAKDVYNYDGSWIEWSYVASEASKGKVDKNLRDKVINLTEVWTDNKSEIK</sequence>
<dbReference type="PROSITE" id="PS00683">
    <property type="entry name" value="RHODANESE_2"/>
    <property type="match status" value="1"/>
</dbReference>
<feature type="domain" description="Rhodanese" evidence="4">
    <location>
        <begin position="218"/>
        <end position="333"/>
    </location>
</feature>
<dbReference type="PANTHER" id="PTHR43855">
    <property type="entry name" value="THIOSULFATE SULFURTRANSFERASE"/>
    <property type="match status" value="1"/>
</dbReference>
<evidence type="ECO:0000256" key="2">
    <source>
        <dbReference type="ARBA" id="ARBA00047549"/>
    </source>
</evidence>
<evidence type="ECO:0000313" key="5">
    <source>
        <dbReference type="EMBL" id="KMT21044.1"/>
    </source>
</evidence>
<dbReference type="InterPro" id="IPR036873">
    <property type="entry name" value="Rhodanese-like_dom_sf"/>
</dbReference>